<evidence type="ECO:0000256" key="8">
    <source>
        <dbReference type="SAM" id="Phobius"/>
    </source>
</evidence>
<feature type="transmembrane region" description="Helical" evidence="8">
    <location>
        <begin position="145"/>
        <end position="164"/>
    </location>
</feature>
<gene>
    <name evidence="9" type="ORF">C5748_05470</name>
</gene>
<dbReference type="PANTHER" id="PTHR30472:SF67">
    <property type="entry name" value="PERMEASE OF ABC TRANSPORTER-RELATED"/>
    <property type="match status" value="1"/>
</dbReference>
<evidence type="ECO:0000256" key="4">
    <source>
        <dbReference type="ARBA" id="ARBA00022475"/>
    </source>
</evidence>
<evidence type="ECO:0000256" key="7">
    <source>
        <dbReference type="ARBA" id="ARBA00023136"/>
    </source>
</evidence>
<sequence>MTTETALRNEATSARLTLRSKMALLLAAGLTLLFLAVTLSISLGSARIPFATVWSIALHRIGPDLIEPFWNAGRENIVWNLRFPRALLAAIVGAGLGMAGAAIQGTTRNPLADPHLLGVSAGAALGANVAILLVGNVFGPATVPLFAFAGALFATALIIGIAGLSPGTDRTQLVLAGVAISFIISAAANLVIMFADPRAIASVIFWMMGGFGLAQWSNLLFPLTALIIAGFVFIINARSLNALAMGDESATTLGVPVTRLRLILIVASAFITGVLVAFSGMIGFVGLMMPHIARLLVGGDNRLVLPASAVLGAIFLVLADIIARTLTAPNDIPIGIVTGFIGGLFFLAMLVRRRSP</sequence>
<accession>A0A2S9IWD2</accession>
<comment type="similarity">
    <text evidence="2">Belongs to the binding-protein-dependent transport system permease family. FecCD subfamily.</text>
</comment>
<dbReference type="Proteomes" id="UP000239434">
    <property type="component" value="Unassembled WGS sequence"/>
</dbReference>
<evidence type="ECO:0000256" key="6">
    <source>
        <dbReference type="ARBA" id="ARBA00022989"/>
    </source>
</evidence>
<comment type="caution">
    <text evidence="9">The sequence shown here is derived from an EMBL/GenBank/DDBJ whole genome shotgun (WGS) entry which is preliminary data.</text>
</comment>
<feature type="transmembrane region" description="Helical" evidence="8">
    <location>
        <begin position="199"/>
        <end position="216"/>
    </location>
</feature>
<keyword evidence="3" id="KW-0813">Transport</keyword>
<feature type="transmembrane region" description="Helical" evidence="8">
    <location>
        <begin position="223"/>
        <end position="240"/>
    </location>
</feature>
<dbReference type="Pfam" id="PF01032">
    <property type="entry name" value="FecCD"/>
    <property type="match status" value="1"/>
</dbReference>
<feature type="transmembrane region" description="Helical" evidence="8">
    <location>
        <begin position="173"/>
        <end position="193"/>
    </location>
</feature>
<dbReference type="GO" id="GO:0022857">
    <property type="term" value="F:transmembrane transporter activity"/>
    <property type="evidence" value="ECO:0007669"/>
    <property type="project" value="InterPro"/>
</dbReference>
<organism evidence="9 10">
    <name type="scientific">Phyllobacterium phragmitis</name>
    <dbReference type="NCBI Taxonomy" id="2670329"/>
    <lineage>
        <taxon>Bacteria</taxon>
        <taxon>Pseudomonadati</taxon>
        <taxon>Pseudomonadota</taxon>
        <taxon>Alphaproteobacteria</taxon>
        <taxon>Hyphomicrobiales</taxon>
        <taxon>Phyllobacteriaceae</taxon>
        <taxon>Phyllobacterium</taxon>
    </lineage>
</organism>
<reference evidence="9 10" key="1">
    <citation type="submission" date="2018-02" db="EMBL/GenBank/DDBJ databases">
        <title>The draft genome of Phyllobacterium sp. 1N-3.</title>
        <authorList>
            <person name="Liu L."/>
            <person name="Li L."/>
            <person name="Zhang X."/>
            <person name="Wang T."/>
            <person name="Liang L."/>
        </authorList>
    </citation>
    <scope>NUCLEOTIDE SEQUENCE [LARGE SCALE GENOMIC DNA]</scope>
    <source>
        <strain evidence="9 10">1N-3</strain>
    </source>
</reference>
<dbReference type="InterPro" id="IPR037294">
    <property type="entry name" value="ABC_BtuC-like"/>
</dbReference>
<dbReference type="AlphaFoldDB" id="A0A2S9IWD2"/>
<keyword evidence="4" id="KW-1003">Cell membrane</keyword>
<feature type="transmembrane region" description="Helical" evidence="8">
    <location>
        <begin position="116"/>
        <end position="139"/>
    </location>
</feature>
<comment type="subcellular location">
    <subcellularLocation>
        <location evidence="1">Cell membrane</location>
        <topology evidence="1">Multi-pass membrane protein</topology>
    </subcellularLocation>
</comment>
<name>A0A2S9IWD2_9HYPH</name>
<dbReference type="FunFam" id="1.10.3470.10:FF:000001">
    <property type="entry name" value="Vitamin B12 ABC transporter permease BtuC"/>
    <property type="match status" value="1"/>
</dbReference>
<evidence type="ECO:0000313" key="10">
    <source>
        <dbReference type="Proteomes" id="UP000239434"/>
    </source>
</evidence>
<evidence type="ECO:0000256" key="1">
    <source>
        <dbReference type="ARBA" id="ARBA00004651"/>
    </source>
</evidence>
<feature type="transmembrane region" description="Helical" evidence="8">
    <location>
        <begin position="332"/>
        <end position="351"/>
    </location>
</feature>
<evidence type="ECO:0000256" key="3">
    <source>
        <dbReference type="ARBA" id="ARBA00022448"/>
    </source>
</evidence>
<keyword evidence="7 8" id="KW-0472">Membrane</keyword>
<feature type="transmembrane region" description="Helical" evidence="8">
    <location>
        <begin position="86"/>
        <end position="104"/>
    </location>
</feature>
<protein>
    <submittedName>
        <fullName evidence="9">ABC transporter permease</fullName>
    </submittedName>
</protein>
<dbReference type="GO" id="GO:0033214">
    <property type="term" value="P:siderophore-iron import into cell"/>
    <property type="evidence" value="ECO:0007669"/>
    <property type="project" value="TreeGrafter"/>
</dbReference>
<dbReference type="CDD" id="cd06550">
    <property type="entry name" value="TM_ABC_iron-siderophores_like"/>
    <property type="match status" value="1"/>
</dbReference>
<dbReference type="SUPFAM" id="SSF81345">
    <property type="entry name" value="ABC transporter involved in vitamin B12 uptake, BtuC"/>
    <property type="match status" value="1"/>
</dbReference>
<dbReference type="GO" id="GO:0005886">
    <property type="term" value="C:plasma membrane"/>
    <property type="evidence" value="ECO:0007669"/>
    <property type="project" value="UniProtKB-SubCell"/>
</dbReference>
<dbReference type="PANTHER" id="PTHR30472">
    <property type="entry name" value="FERRIC ENTEROBACTIN TRANSPORT SYSTEM PERMEASE PROTEIN"/>
    <property type="match status" value="1"/>
</dbReference>
<keyword evidence="5 8" id="KW-0812">Transmembrane</keyword>
<dbReference type="InterPro" id="IPR000522">
    <property type="entry name" value="ABC_transptr_permease_BtuC"/>
</dbReference>
<feature type="transmembrane region" description="Helical" evidence="8">
    <location>
        <begin position="260"/>
        <end position="282"/>
    </location>
</feature>
<dbReference type="EMBL" id="PVBR01000003">
    <property type="protein sequence ID" value="PRD44833.1"/>
    <property type="molecule type" value="Genomic_DNA"/>
</dbReference>
<feature type="transmembrane region" description="Helical" evidence="8">
    <location>
        <begin position="303"/>
        <end position="326"/>
    </location>
</feature>
<evidence type="ECO:0000256" key="2">
    <source>
        <dbReference type="ARBA" id="ARBA00007935"/>
    </source>
</evidence>
<keyword evidence="10" id="KW-1185">Reference proteome</keyword>
<keyword evidence="6 8" id="KW-1133">Transmembrane helix</keyword>
<dbReference type="Gene3D" id="1.10.3470.10">
    <property type="entry name" value="ABC transporter involved in vitamin B12 uptake, BtuC"/>
    <property type="match status" value="1"/>
</dbReference>
<evidence type="ECO:0000313" key="9">
    <source>
        <dbReference type="EMBL" id="PRD44833.1"/>
    </source>
</evidence>
<dbReference type="RefSeq" id="WP_105740914.1">
    <property type="nucleotide sequence ID" value="NZ_PVBR01000003.1"/>
</dbReference>
<evidence type="ECO:0000256" key="5">
    <source>
        <dbReference type="ARBA" id="ARBA00022692"/>
    </source>
</evidence>
<proteinExistence type="inferred from homology"/>